<keyword evidence="4" id="KW-1185">Reference proteome</keyword>
<dbReference type="InterPro" id="IPR000639">
    <property type="entry name" value="Epox_hydrolase-like"/>
</dbReference>
<evidence type="ECO:0000256" key="1">
    <source>
        <dbReference type="ARBA" id="ARBA00022801"/>
    </source>
</evidence>
<keyword evidence="1" id="KW-0378">Hydrolase</keyword>
<proteinExistence type="predicted"/>
<evidence type="ECO:0000313" key="4">
    <source>
        <dbReference type="Proteomes" id="UP000292423"/>
    </source>
</evidence>
<comment type="caution">
    <text evidence="3">The sequence shown here is derived from an EMBL/GenBank/DDBJ whole genome shotgun (WGS) entry which is preliminary data.</text>
</comment>
<dbReference type="InterPro" id="IPR029058">
    <property type="entry name" value="AB_hydrolase_fold"/>
</dbReference>
<dbReference type="Gene3D" id="3.40.50.1820">
    <property type="entry name" value="alpha/beta hydrolase"/>
    <property type="match status" value="1"/>
</dbReference>
<sequence>MPISSSCLEVRNGPIRLNVRCWGDRSRPVLVLVHGFPDNSLIWTGIAERLMRRFYVVAPDVRGAGNSDIPARTRDYRMACLVEDLACVIDVVSPDHPVHLAGHDWGSIQCWEAVTTPLLQGCIASFTSISGPSLDHAAFWMQRSFRQPHDDARRQRVLNQLLHSWYIASFHLPLLPRLTWRLAFNKWPARIAELNHALEAEQFPTQASDGLHGIKLYRANFLKRLLHPEGRWTDVPVQLVVPTDDIFVTPGLFDDLTGWAHKLWRRNVAAGHWVQLSHPDLIAGYLAEFTRLVDTGDESPGLAASRVHS</sequence>
<dbReference type="InterPro" id="IPR000073">
    <property type="entry name" value="AB_hydrolase_1"/>
</dbReference>
<dbReference type="PRINTS" id="PR00412">
    <property type="entry name" value="EPOXHYDRLASE"/>
</dbReference>
<dbReference type="RefSeq" id="WP_130410703.1">
    <property type="nucleotide sequence ID" value="NZ_SHKX01000010.1"/>
</dbReference>
<name>A0A4Q7ZA77_9GAMM</name>
<dbReference type="Pfam" id="PF00561">
    <property type="entry name" value="Abhydrolase_1"/>
    <property type="match status" value="1"/>
</dbReference>
<protein>
    <submittedName>
        <fullName evidence="3">Pimeloyl-ACP methyl ester carboxylesterase</fullName>
    </submittedName>
</protein>
<evidence type="ECO:0000313" key="3">
    <source>
        <dbReference type="EMBL" id="RZU47460.1"/>
    </source>
</evidence>
<dbReference type="Proteomes" id="UP000292423">
    <property type="component" value="Unassembled WGS sequence"/>
</dbReference>
<dbReference type="AlphaFoldDB" id="A0A4Q7ZA77"/>
<dbReference type="OrthoDB" id="9780765at2"/>
<dbReference type="EMBL" id="SHKX01000010">
    <property type="protein sequence ID" value="RZU47460.1"/>
    <property type="molecule type" value="Genomic_DNA"/>
</dbReference>
<dbReference type="PANTHER" id="PTHR43329">
    <property type="entry name" value="EPOXIDE HYDROLASE"/>
    <property type="match status" value="1"/>
</dbReference>
<dbReference type="GO" id="GO:0016787">
    <property type="term" value="F:hydrolase activity"/>
    <property type="evidence" value="ECO:0007669"/>
    <property type="project" value="UniProtKB-KW"/>
</dbReference>
<accession>A0A4Q7ZA77</accession>
<organism evidence="3 4">
    <name type="scientific">Fluviicoccus keumensis</name>
    <dbReference type="NCBI Taxonomy" id="1435465"/>
    <lineage>
        <taxon>Bacteria</taxon>
        <taxon>Pseudomonadati</taxon>
        <taxon>Pseudomonadota</taxon>
        <taxon>Gammaproteobacteria</taxon>
        <taxon>Moraxellales</taxon>
        <taxon>Moraxellaceae</taxon>
        <taxon>Fluviicoccus</taxon>
    </lineage>
</organism>
<feature type="domain" description="AB hydrolase-1" evidence="2">
    <location>
        <begin position="28"/>
        <end position="279"/>
    </location>
</feature>
<reference evidence="3 4" key="1">
    <citation type="submission" date="2019-02" db="EMBL/GenBank/DDBJ databases">
        <title>Genomic Encyclopedia of Type Strains, Phase IV (KMG-IV): sequencing the most valuable type-strain genomes for metagenomic binning, comparative biology and taxonomic classification.</title>
        <authorList>
            <person name="Goeker M."/>
        </authorList>
    </citation>
    <scope>NUCLEOTIDE SEQUENCE [LARGE SCALE GENOMIC DNA]</scope>
    <source>
        <strain evidence="3 4">DSM 105135</strain>
    </source>
</reference>
<evidence type="ECO:0000259" key="2">
    <source>
        <dbReference type="Pfam" id="PF00561"/>
    </source>
</evidence>
<gene>
    <name evidence="3" type="ORF">EV700_0422</name>
</gene>
<dbReference type="SUPFAM" id="SSF53474">
    <property type="entry name" value="alpha/beta-Hydrolases"/>
    <property type="match status" value="1"/>
</dbReference>